<dbReference type="InterPro" id="IPR006860">
    <property type="entry name" value="FecR"/>
</dbReference>
<dbReference type="Pfam" id="PF04773">
    <property type="entry name" value="FecR"/>
    <property type="match status" value="1"/>
</dbReference>
<reference evidence="2 3" key="1">
    <citation type="submission" date="2022-10" db="EMBL/GenBank/DDBJ databases">
        <title>Luteolibacter flavescens strain MCCC 1K03193, whole genome shotgun sequencing project.</title>
        <authorList>
            <person name="Zhao G."/>
            <person name="Shen L."/>
        </authorList>
    </citation>
    <scope>NUCLEOTIDE SEQUENCE [LARGE SCALE GENOMIC DNA]</scope>
    <source>
        <strain evidence="2 3">MCCC 1K03193</strain>
    </source>
</reference>
<comment type="caution">
    <text evidence="2">The sequence shown here is derived from an EMBL/GenBank/DDBJ whole genome shotgun (WGS) entry which is preliminary data.</text>
</comment>
<dbReference type="PANTHER" id="PTHR30273:SF2">
    <property type="entry name" value="PROTEIN FECR"/>
    <property type="match status" value="1"/>
</dbReference>
<dbReference type="RefSeq" id="WP_264500573.1">
    <property type="nucleotide sequence ID" value="NZ_JAPDDS010000003.1"/>
</dbReference>
<dbReference type="PANTHER" id="PTHR30273">
    <property type="entry name" value="PERIPLASMIC SIGNAL SENSOR AND SIGMA FACTOR ACTIVATOR FECR-RELATED"/>
    <property type="match status" value="1"/>
</dbReference>
<proteinExistence type="predicted"/>
<dbReference type="Proteomes" id="UP001207930">
    <property type="component" value="Unassembled WGS sequence"/>
</dbReference>
<feature type="domain" description="FecR protein" evidence="1">
    <location>
        <begin position="145"/>
        <end position="223"/>
    </location>
</feature>
<gene>
    <name evidence="2" type="ORF">OKA04_07715</name>
</gene>
<accession>A0ABT3FMX6</accession>
<dbReference type="EMBL" id="JAPDDS010000003">
    <property type="protein sequence ID" value="MCW1884616.1"/>
    <property type="molecule type" value="Genomic_DNA"/>
</dbReference>
<dbReference type="InterPro" id="IPR012373">
    <property type="entry name" value="Ferrdict_sens_TM"/>
</dbReference>
<organism evidence="2 3">
    <name type="scientific">Luteolibacter flavescens</name>
    <dbReference type="NCBI Taxonomy" id="1859460"/>
    <lineage>
        <taxon>Bacteria</taxon>
        <taxon>Pseudomonadati</taxon>
        <taxon>Verrucomicrobiota</taxon>
        <taxon>Verrucomicrobiia</taxon>
        <taxon>Verrucomicrobiales</taxon>
        <taxon>Verrucomicrobiaceae</taxon>
        <taxon>Luteolibacter</taxon>
    </lineage>
</organism>
<keyword evidence="3" id="KW-1185">Reference proteome</keyword>
<evidence type="ECO:0000313" key="3">
    <source>
        <dbReference type="Proteomes" id="UP001207930"/>
    </source>
</evidence>
<evidence type="ECO:0000259" key="1">
    <source>
        <dbReference type="Pfam" id="PF04773"/>
    </source>
</evidence>
<protein>
    <submittedName>
        <fullName evidence="2">FecR family protein</fullName>
    </submittedName>
</protein>
<evidence type="ECO:0000313" key="2">
    <source>
        <dbReference type="EMBL" id="MCW1884616.1"/>
    </source>
</evidence>
<name>A0ABT3FMX6_9BACT</name>
<sequence length="485" mass="53288">MTPSPELRKLIDQLLAEGGLGKVETSRLEELLKAPAAMRYYTEVMAQEAMMAEALEGIEGTAKTPKIVRFPVKAATLAAAACVVFTLGFFSGRDNAESVLMPVKKHQSVQVTGLMGVEWGDAGAPQFTSGSVTAERVAFHTGLVELTYASGVRVTLEGPADFSVTDATSGNLASGKLVAYVPPGAEGFTVDYAQGKVVDLGTEFAMDVSGRQAEVGVFDGEIELHLPGDKPRSLFQDQAVIHREGLENRLRAVPLDREKFVRRMPARDFRWEVTSAGTRELEFDVSHLIWKPSDYRAIFKWMEGRDAIIIRNVELRRDGRAVSADTHTGVTGNLKLVSANVFGLDVKPGDFERGRWTLHVTVETYPRDDWASDRTVPVASVGLLQFEEGLVSTATASDFIGRWSYYNLGSQYVREFLPDGQVRLFVNGEERPAAFRGSYWEVSDGVLRVGVPSSPGVHERHALRDRNTLIFMSNPYGNATRVVDP</sequence>